<dbReference type="FunFam" id="1.10.10.60:FF:000003">
    <property type="entry name" value="Iroquois-class homeobox protein IRX"/>
    <property type="match status" value="1"/>
</dbReference>
<dbReference type="Proteomes" id="UP000261380">
    <property type="component" value="Unplaced"/>
</dbReference>
<dbReference type="Ensembl" id="ENSXCOT00000003342.1">
    <property type="protein sequence ID" value="ENSXCOP00000003304.1"/>
    <property type="gene ID" value="ENSXCOG00000002600.1"/>
</dbReference>
<dbReference type="PROSITE" id="PS50071">
    <property type="entry name" value="HOMEOBOX_2"/>
    <property type="match status" value="1"/>
</dbReference>
<evidence type="ECO:0000256" key="4">
    <source>
        <dbReference type="ARBA" id="ARBA00023155"/>
    </source>
</evidence>
<dbReference type="PANTHER" id="PTHR11211:SF16">
    <property type="entry name" value="IROQUOIS-CLASS HOMEODOMAIN PROTEIN IRX-4"/>
    <property type="match status" value="1"/>
</dbReference>
<reference evidence="9" key="1">
    <citation type="submission" date="2025-08" db="UniProtKB">
        <authorList>
            <consortium name="Ensembl"/>
        </authorList>
    </citation>
    <scope>IDENTIFICATION</scope>
</reference>
<feature type="DNA-binding region" description="Homeobox" evidence="6">
    <location>
        <begin position="125"/>
        <end position="187"/>
    </location>
</feature>
<comment type="subcellular location">
    <subcellularLocation>
        <location evidence="1 6">Nucleus</location>
    </subcellularLocation>
</comment>
<dbReference type="GeneTree" id="ENSGT00940000158596"/>
<evidence type="ECO:0000256" key="6">
    <source>
        <dbReference type="PROSITE-ProRule" id="PRU00108"/>
    </source>
</evidence>
<dbReference type="GO" id="GO:0000981">
    <property type="term" value="F:DNA-binding transcription factor activity, RNA polymerase II-specific"/>
    <property type="evidence" value="ECO:0007669"/>
    <property type="project" value="InterPro"/>
</dbReference>
<keyword evidence="10" id="KW-1185">Reference proteome</keyword>
<evidence type="ECO:0000313" key="9">
    <source>
        <dbReference type="Ensembl" id="ENSXCOP00000003304.1"/>
    </source>
</evidence>
<feature type="compositionally biased region" description="Acidic residues" evidence="7">
    <location>
        <begin position="232"/>
        <end position="243"/>
    </location>
</feature>
<feature type="domain" description="Homeobox" evidence="8">
    <location>
        <begin position="123"/>
        <end position="186"/>
    </location>
</feature>
<dbReference type="SUPFAM" id="SSF46689">
    <property type="entry name" value="Homeodomain-like"/>
    <property type="match status" value="1"/>
</dbReference>
<evidence type="ECO:0000259" key="8">
    <source>
        <dbReference type="PROSITE" id="PS50071"/>
    </source>
</evidence>
<reference evidence="9" key="2">
    <citation type="submission" date="2025-09" db="UniProtKB">
        <authorList>
            <consortium name="Ensembl"/>
        </authorList>
    </citation>
    <scope>IDENTIFICATION</scope>
</reference>
<dbReference type="Gene3D" id="1.10.10.60">
    <property type="entry name" value="Homeodomain-like"/>
    <property type="match status" value="1"/>
</dbReference>
<keyword evidence="3 6" id="KW-0238">DNA-binding</keyword>
<evidence type="ECO:0000256" key="5">
    <source>
        <dbReference type="ARBA" id="ARBA00023242"/>
    </source>
</evidence>
<keyword evidence="4 6" id="KW-0371">Homeobox</keyword>
<dbReference type="GO" id="GO:0030182">
    <property type="term" value="P:neuron differentiation"/>
    <property type="evidence" value="ECO:0007669"/>
    <property type="project" value="TreeGrafter"/>
</dbReference>
<dbReference type="InterPro" id="IPR009057">
    <property type="entry name" value="Homeodomain-like_sf"/>
</dbReference>
<proteinExistence type="inferred from homology"/>
<dbReference type="GO" id="GO:0005634">
    <property type="term" value="C:nucleus"/>
    <property type="evidence" value="ECO:0007669"/>
    <property type="project" value="UniProtKB-SubCell"/>
</dbReference>
<evidence type="ECO:0000256" key="3">
    <source>
        <dbReference type="ARBA" id="ARBA00023125"/>
    </source>
</evidence>
<dbReference type="AlphaFoldDB" id="A0A3B5L6A4"/>
<dbReference type="Pfam" id="PF05920">
    <property type="entry name" value="Homeobox_KN"/>
    <property type="match status" value="1"/>
</dbReference>
<sequence length="435" mass="48505">MAYSQLGYSYSATPQFLMTSGSPASHPVLRSPGHQLPPGSGIGVYGGAYPKSHSYYNTCASDASSLYSRVRARPHFYHFSTDTNGNHFGPLDPKETAPVHLGTSQSAAYYPYEYTFGQYPYDRYGSSRRKNATRETTSTLKAWLQEHQKNPYPTKGEKIMLAIITRMTLTQVSTWFANARRRLKKENKVTWSPRACKTSDERGCDEDSSEAEKPLRSSTHLHGKKVQSHDLEDFDMVESDASESDPKSHVLPEGEEANSNAEHPRGQRLSADCPKLTPVNHQSSSFYMNPNLRSPDTKPKIWSIAHTAVPPEAGSPPEYPPCMLSSTRSSSPVYSTNMTLTSVDRQQESPVATLREWVDGAFHGPPFQQPKPAEAWKSLNDSGTSLGEVNLFSPLAVWVMHFFLLFVQKRGNKPPVLDFQMVDNEINKNSVSDFA</sequence>
<accession>A0A3B5L6A4</accession>
<dbReference type="PANTHER" id="PTHR11211">
    <property type="entry name" value="IROQUOIS-CLASS HOMEODOMAIN PROTEIN IRX"/>
    <property type="match status" value="1"/>
</dbReference>
<dbReference type="InterPro" id="IPR017970">
    <property type="entry name" value="Homeobox_CS"/>
</dbReference>
<name>A0A3B5L6A4_9TELE</name>
<comment type="similarity">
    <text evidence="2">Belongs to the TALE/IRO homeobox family.</text>
</comment>
<dbReference type="GO" id="GO:0000978">
    <property type="term" value="F:RNA polymerase II cis-regulatory region sequence-specific DNA binding"/>
    <property type="evidence" value="ECO:0007669"/>
    <property type="project" value="TreeGrafter"/>
</dbReference>
<dbReference type="CDD" id="cd00086">
    <property type="entry name" value="homeodomain"/>
    <property type="match status" value="1"/>
</dbReference>
<organism evidence="9 10">
    <name type="scientific">Xiphophorus couchianus</name>
    <name type="common">Monterrey platyfish</name>
    <dbReference type="NCBI Taxonomy" id="32473"/>
    <lineage>
        <taxon>Eukaryota</taxon>
        <taxon>Metazoa</taxon>
        <taxon>Chordata</taxon>
        <taxon>Craniata</taxon>
        <taxon>Vertebrata</taxon>
        <taxon>Euteleostomi</taxon>
        <taxon>Actinopterygii</taxon>
        <taxon>Neopterygii</taxon>
        <taxon>Teleostei</taxon>
        <taxon>Neoteleostei</taxon>
        <taxon>Acanthomorphata</taxon>
        <taxon>Ovalentaria</taxon>
        <taxon>Atherinomorphae</taxon>
        <taxon>Cyprinodontiformes</taxon>
        <taxon>Poeciliidae</taxon>
        <taxon>Poeciliinae</taxon>
        <taxon>Xiphophorus</taxon>
    </lineage>
</organism>
<feature type="region of interest" description="Disordered" evidence="7">
    <location>
        <begin position="187"/>
        <end position="290"/>
    </location>
</feature>
<dbReference type="InterPro" id="IPR008422">
    <property type="entry name" value="KN_HD"/>
</dbReference>
<dbReference type="SMART" id="SM00389">
    <property type="entry name" value="HOX"/>
    <property type="match status" value="1"/>
</dbReference>
<protein>
    <submittedName>
        <fullName evidence="9">Iroquois homeobox 4b</fullName>
    </submittedName>
</protein>
<dbReference type="InterPro" id="IPR001356">
    <property type="entry name" value="HD"/>
</dbReference>
<evidence type="ECO:0000256" key="1">
    <source>
        <dbReference type="ARBA" id="ARBA00004123"/>
    </source>
</evidence>
<dbReference type="GO" id="GO:0048468">
    <property type="term" value="P:cell development"/>
    <property type="evidence" value="ECO:0007669"/>
    <property type="project" value="TreeGrafter"/>
</dbReference>
<evidence type="ECO:0000256" key="2">
    <source>
        <dbReference type="ARBA" id="ARBA00008446"/>
    </source>
</evidence>
<feature type="compositionally biased region" description="Polar residues" evidence="7">
    <location>
        <begin position="279"/>
        <end position="290"/>
    </location>
</feature>
<keyword evidence="5 6" id="KW-0539">Nucleus</keyword>
<evidence type="ECO:0000256" key="7">
    <source>
        <dbReference type="SAM" id="MobiDB-lite"/>
    </source>
</evidence>
<dbReference type="PROSITE" id="PS00027">
    <property type="entry name" value="HOMEOBOX_1"/>
    <property type="match status" value="1"/>
</dbReference>
<evidence type="ECO:0000313" key="10">
    <source>
        <dbReference type="Proteomes" id="UP000261380"/>
    </source>
</evidence>